<dbReference type="STRING" id="543379.A0A232FNB0"/>
<dbReference type="EMBL" id="NNAY01000013">
    <property type="protein sequence ID" value="OXU32000.1"/>
    <property type="molecule type" value="Genomic_DNA"/>
</dbReference>
<protein>
    <recommendedName>
        <fullName evidence="3">DUF4218 domain-containing protein</fullName>
    </recommendedName>
</protein>
<feature type="non-terminal residue" evidence="1">
    <location>
        <position position="1"/>
    </location>
</feature>
<evidence type="ECO:0000313" key="1">
    <source>
        <dbReference type="EMBL" id="OXU32000.1"/>
    </source>
</evidence>
<accession>A0A232FNB0</accession>
<evidence type="ECO:0008006" key="3">
    <source>
        <dbReference type="Google" id="ProtNLM"/>
    </source>
</evidence>
<dbReference type="Proteomes" id="UP000215335">
    <property type="component" value="Unassembled WGS sequence"/>
</dbReference>
<organism evidence="1 2">
    <name type="scientific">Trichomalopsis sarcophagae</name>
    <dbReference type="NCBI Taxonomy" id="543379"/>
    <lineage>
        <taxon>Eukaryota</taxon>
        <taxon>Metazoa</taxon>
        <taxon>Ecdysozoa</taxon>
        <taxon>Arthropoda</taxon>
        <taxon>Hexapoda</taxon>
        <taxon>Insecta</taxon>
        <taxon>Pterygota</taxon>
        <taxon>Neoptera</taxon>
        <taxon>Endopterygota</taxon>
        <taxon>Hymenoptera</taxon>
        <taxon>Apocrita</taxon>
        <taxon>Proctotrupomorpha</taxon>
        <taxon>Chalcidoidea</taxon>
        <taxon>Pteromalidae</taxon>
        <taxon>Pteromalinae</taxon>
        <taxon>Trichomalopsis</taxon>
    </lineage>
</organism>
<dbReference type="PANTHER" id="PTHR46579:SF1">
    <property type="entry name" value="F5_8 TYPE C DOMAIN-CONTAINING PROTEIN"/>
    <property type="match status" value="1"/>
</dbReference>
<keyword evidence="2" id="KW-1185">Reference proteome</keyword>
<dbReference type="AlphaFoldDB" id="A0A232FNB0"/>
<reference evidence="1 2" key="1">
    <citation type="journal article" date="2017" name="Curr. Biol.">
        <title>The Evolution of Venom by Co-option of Single-Copy Genes.</title>
        <authorList>
            <person name="Martinson E.O."/>
            <person name="Mrinalini"/>
            <person name="Kelkar Y.D."/>
            <person name="Chang C.H."/>
            <person name="Werren J.H."/>
        </authorList>
    </citation>
    <scope>NUCLEOTIDE SEQUENCE [LARGE SCALE GENOMIC DNA]</scope>
    <source>
        <strain evidence="1 2">Alberta</strain>
        <tissue evidence="1">Whole body</tissue>
    </source>
</reference>
<proteinExistence type="predicted"/>
<comment type="caution">
    <text evidence="1">The sequence shown here is derived from an EMBL/GenBank/DDBJ whole genome shotgun (WGS) entry which is preliminary data.</text>
</comment>
<sequence length="633" mass="73651">VWNAMYDGSSISRKESEMLLMALALRHNFPDVAIENTMHTIDCHLPHVEYRSKYLFLQNFPTAEMTEYYYCADCHTILTFDRMENAICNICQKHYKKKELKSLEQFFINVPLKNQLEEIINSKEYLNLRQECSESDVVNGSVYKQFLEKNTIGKNDISIQWNVDGVSLYNSSKISMWPILVTINEFKYRTRKNNVMLCGIWYGAKKPCMNLFLRPFIKELLDLRNEGIHCTTYVNKETINVKVHTLLCVVDSVARPMVQNMKQFNGMYGCSYCLHRGEQVCVGRGTARIYEFNAIRLRSSHQHSIHVRKAIVMGVKGPSVVSLLSNFNIIESVPPDYMHSCLLGISKLFVTAWFNSNNNNEEYYIGLRENEFNERLLSIRPPTEITRTPRPVADKYKANEWKNFVLYYSIPCLKGIMKTKYIKHWHLFVFGLNLLLKEIISDSDLDLAKAAFEKFVFNVENLYGKEFLKFNVHLLLHIPRFVKNYGALWAWSAFPFENFNGVIKKVFHGTQYVPQQVVKTFQRLRYRLKKRNNSCALLSDGTILNITGLIKVSTITPSSTENKCVLIGKIMIILNETLYRYKNFNSNLYSYVVSETENIACYEVSSILAKCVVVPYELEKKYVFPIVNKFETD</sequence>
<dbReference type="OrthoDB" id="7696251at2759"/>
<dbReference type="PANTHER" id="PTHR46579">
    <property type="entry name" value="F5/8 TYPE C DOMAIN-CONTAINING PROTEIN-RELATED"/>
    <property type="match status" value="1"/>
</dbReference>
<gene>
    <name evidence="1" type="ORF">TSAR_013768</name>
</gene>
<dbReference type="Pfam" id="PF02992">
    <property type="entry name" value="Transposase_21"/>
    <property type="match status" value="1"/>
</dbReference>
<name>A0A232FNB0_9HYME</name>
<evidence type="ECO:0000313" key="2">
    <source>
        <dbReference type="Proteomes" id="UP000215335"/>
    </source>
</evidence>
<dbReference type="InterPro" id="IPR004242">
    <property type="entry name" value="Transposase_21"/>
</dbReference>